<evidence type="ECO:0000313" key="6">
    <source>
        <dbReference type="EMBL" id="ADU56657.1"/>
    </source>
</evidence>
<dbReference type="PROSITE" id="PS50901">
    <property type="entry name" value="FTSK"/>
    <property type="match status" value="1"/>
</dbReference>
<dbReference type="InterPro" id="IPR050206">
    <property type="entry name" value="FtsK/SpoIIIE/SftA"/>
</dbReference>
<dbReference type="AlphaFoldDB" id="E9L6E8"/>
<reference evidence="6" key="1">
    <citation type="journal article" date="2011" name="J. Microbiol. Biotechnol.">
        <title>Characterization of novel plasmid p1B146 from Corynebacterium tuberculostearicum.</title>
        <authorList>
            <person name="Wieteska L."/>
            <person name="Szewczyk E.M."/>
            <person name="Szemraj J."/>
        </authorList>
    </citation>
    <scope>NUCLEOTIDE SEQUENCE</scope>
    <source>
        <strain evidence="6">B146</strain>
        <plasmid evidence="6">p1B146</plasmid>
    </source>
</reference>
<dbReference type="InterPro" id="IPR002543">
    <property type="entry name" value="FtsK_dom"/>
</dbReference>
<dbReference type="SUPFAM" id="SSF52540">
    <property type="entry name" value="P-loop containing nucleoside triphosphate hydrolases"/>
    <property type="match status" value="1"/>
</dbReference>
<dbReference type="PANTHER" id="PTHR22683:SF41">
    <property type="entry name" value="DNA TRANSLOCASE FTSK"/>
    <property type="match status" value="1"/>
</dbReference>
<feature type="binding site" evidence="3">
    <location>
        <begin position="204"/>
        <end position="211"/>
    </location>
    <ligand>
        <name>ATP</name>
        <dbReference type="ChEBI" id="CHEBI:30616"/>
    </ligand>
</feature>
<organism evidence="6">
    <name type="scientific">Corynebacterium tuberculostearicum</name>
    <dbReference type="NCBI Taxonomy" id="38304"/>
    <lineage>
        <taxon>Bacteria</taxon>
        <taxon>Bacillati</taxon>
        <taxon>Actinomycetota</taxon>
        <taxon>Actinomycetes</taxon>
        <taxon>Mycobacteriales</taxon>
        <taxon>Corynebacteriaceae</taxon>
        <taxon>Corynebacterium</taxon>
    </lineage>
</organism>
<dbReference type="GO" id="GO:0005524">
    <property type="term" value="F:ATP binding"/>
    <property type="evidence" value="ECO:0007669"/>
    <property type="project" value="UniProtKB-UniRule"/>
</dbReference>
<keyword evidence="6" id="KW-0614">Plasmid</keyword>
<dbReference type="GO" id="GO:0003677">
    <property type="term" value="F:DNA binding"/>
    <property type="evidence" value="ECO:0007669"/>
    <property type="project" value="InterPro"/>
</dbReference>
<keyword evidence="1 3" id="KW-0547">Nucleotide-binding</keyword>
<feature type="domain" description="FtsK" evidence="5">
    <location>
        <begin position="187"/>
        <end position="363"/>
    </location>
</feature>
<dbReference type="InterPro" id="IPR027417">
    <property type="entry name" value="P-loop_NTPase"/>
</dbReference>
<evidence type="ECO:0000256" key="2">
    <source>
        <dbReference type="ARBA" id="ARBA00022840"/>
    </source>
</evidence>
<keyword evidence="4" id="KW-0812">Transmembrane</keyword>
<evidence type="ECO:0000256" key="3">
    <source>
        <dbReference type="PROSITE-ProRule" id="PRU00289"/>
    </source>
</evidence>
<dbReference type="EMBL" id="HM622074">
    <property type="protein sequence ID" value="ADU56657.1"/>
    <property type="molecule type" value="Genomic_DNA"/>
</dbReference>
<accession>E9L6E8</accession>
<keyword evidence="4" id="KW-0472">Membrane</keyword>
<keyword evidence="2 3" id="KW-0067">ATP-binding</keyword>
<dbReference type="Gene3D" id="3.40.50.300">
    <property type="entry name" value="P-loop containing nucleotide triphosphate hydrolases"/>
    <property type="match status" value="2"/>
</dbReference>
<evidence type="ECO:0000259" key="5">
    <source>
        <dbReference type="PROSITE" id="PS50901"/>
    </source>
</evidence>
<geneLocation type="plasmid" evidence="6">
    <name>p1B146</name>
</geneLocation>
<feature type="transmembrane region" description="Helical" evidence="4">
    <location>
        <begin position="59"/>
        <end position="81"/>
    </location>
</feature>
<evidence type="ECO:0000256" key="4">
    <source>
        <dbReference type="SAM" id="Phobius"/>
    </source>
</evidence>
<keyword evidence="4" id="KW-1133">Transmembrane helix</keyword>
<feature type="transmembrane region" description="Helical" evidence="4">
    <location>
        <begin position="29"/>
        <end position="47"/>
    </location>
</feature>
<dbReference type="SMART" id="SM00382">
    <property type="entry name" value="AAA"/>
    <property type="match status" value="1"/>
</dbReference>
<evidence type="ECO:0000256" key="1">
    <source>
        <dbReference type="ARBA" id="ARBA00022741"/>
    </source>
</evidence>
<name>E9L6E8_9CORY</name>
<dbReference type="PANTHER" id="PTHR22683">
    <property type="entry name" value="SPORULATION PROTEIN RELATED"/>
    <property type="match status" value="1"/>
</dbReference>
<dbReference type="Pfam" id="PF01580">
    <property type="entry name" value="FtsK_SpoIIIE"/>
    <property type="match status" value="1"/>
</dbReference>
<sequence length="363" mass="39240">MMTRANVVSIDSQGRDESGLDRVLSTHRLLSMALVMGALGGFLYWAQETVPEIAGLWKWIAAAAAILFLLSWAIDPLLAVWSRWTVVAADAGLRRPRGGVPARWVVLPAGFRKVALVVSPDTFSAQEWEEAAPALAQSFGYDRAKVAHSRRRVVLTFTNAAAPTDKPYTAPLDLDQQAVHMGIDENGKPYYLDTAGHSGLIVAGIPGSGKTVALRRLVQSFALDSANEVVVFDGKGTQDFNDLTRENIKVFSGTPDTSTAIVEELEKLSRQLQERAATGHVPGRVVVVVDECQGYIPVKGLTSEEKEAREKALKVLKDLVARGRSLGFLTVLATQKPDATTLPTVIRDNCGLRACGAFAHLRG</sequence>
<dbReference type="InterPro" id="IPR003593">
    <property type="entry name" value="AAA+_ATPase"/>
</dbReference>
<proteinExistence type="predicted"/>
<protein>
    <submittedName>
        <fullName evidence="6">FtsK-like protein</fullName>
    </submittedName>
</protein>